<accession>A0A7C3PFJ6</accession>
<proteinExistence type="predicted"/>
<gene>
    <name evidence="1" type="ORF">ENR64_01570</name>
</gene>
<dbReference type="Pfam" id="PF13911">
    <property type="entry name" value="AhpC-TSA_2"/>
    <property type="match status" value="1"/>
</dbReference>
<sequence length="263" mass="29212">MNPYSLLLQTQRQRVSDGQFVSILDGCDAVDRFLVLVLPQLGDFDSLEYAWWLQRYAKQLQAAKLTIRAIGIGDRSSGEKFCTFTGFSPDALFVDPTAELHQKLGLYSGLSLKLPVLSPGQNAWLNLMLMCAGIGSPGTLREVFRGYRGDRQAPQLIADDEVVKAAPLPPLKGSFFKLAGGSGFQRPFELATLRLRNMAEVLGNWKTYVPDATHMTQRGGTFLFDRNGDLLYEHRDRGILGFAANMSHPLAFLLTDSTHVTRQ</sequence>
<organism evidence="1">
    <name type="scientific">Oscillatoriales cyanobacterium SpSt-418</name>
    <dbReference type="NCBI Taxonomy" id="2282169"/>
    <lineage>
        <taxon>Bacteria</taxon>
        <taxon>Bacillati</taxon>
        <taxon>Cyanobacteriota</taxon>
        <taxon>Cyanophyceae</taxon>
        <taxon>Oscillatoriophycideae</taxon>
        <taxon>Oscillatoriales</taxon>
    </lineage>
</organism>
<dbReference type="EMBL" id="DSRU01000023">
    <property type="protein sequence ID" value="HFM96456.1"/>
    <property type="molecule type" value="Genomic_DNA"/>
</dbReference>
<dbReference type="AlphaFoldDB" id="A0A7C3PFJ6"/>
<evidence type="ECO:0000313" key="1">
    <source>
        <dbReference type="EMBL" id="HFM96456.1"/>
    </source>
</evidence>
<name>A0A7C3PFJ6_9CYAN</name>
<evidence type="ECO:0008006" key="2">
    <source>
        <dbReference type="Google" id="ProtNLM"/>
    </source>
</evidence>
<protein>
    <recommendedName>
        <fullName evidence="2">AhpC/TSA family protein</fullName>
    </recommendedName>
</protein>
<reference evidence="1" key="1">
    <citation type="journal article" date="2020" name="mSystems">
        <title>Genome- and Community-Level Interaction Insights into Carbon Utilization and Element Cycling Functions of Hydrothermarchaeota in Hydrothermal Sediment.</title>
        <authorList>
            <person name="Zhou Z."/>
            <person name="Liu Y."/>
            <person name="Xu W."/>
            <person name="Pan J."/>
            <person name="Luo Z.H."/>
            <person name="Li M."/>
        </authorList>
    </citation>
    <scope>NUCLEOTIDE SEQUENCE [LARGE SCALE GENOMIC DNA]</scope>
    <source>
        <strain evidence="1">SpSt-418</strain>
    </source>
</reference>
<comment type="caution">
    <text evidence="1">The sequence shown here is derived from an EMBL/GenBank/DDBJ whole genome shotgun (WGS) entry which is preliminary data.</text>
</comment>
<dbReference type="InterPro" id="IPR032801">
    <property type="entry name" value="PXL2A/B/C"/>
</dbReference>